<dbReference type="InterPro" id="IPR032675">
    <property type="entry name" value="LRR_dom_sf"/>
</dbReference>
<dbReference type="InterPro" id="IPR058192">
    <property type="entry name" value="WHD_ROQ1-like"/>
</dbReference>
<dbReference type="InParanoid" id="A0A059ADY4"/>
<gene>
    <name evidence="7" type="ORF">EUGRSUZ_J01308</name>
</gene>
<dbReference type="GO" id="GO:0007165">
    <property type="term" value="P:signal transduction"/>
    <property type="evidence" value="ECO:0007669"/>
    <property type="project" value="InterPro"/>
</dbReference>
<dbReference type="SUPFAM" id="SSF52058">
    <property type="entry name" value="L domain-like"/>
    <property type="match status" value="2"/>
</dbReference>
<dbReference type="InterPro" id="IPR000157">
    <property type="entry name" value="TIR_dom"/>
</dbReference>
<dbReference type="Gene3D" id="3.40.50.10140">
    <property type="entry name" value="Toll/interleukin-1 receptor homology (TIR) domain"/>
    <property type="match status" value="1"/>
</dbReference>
<dbReference type="InterPro" id="IPR042197">
    <property type="entry name" value="Apaf_helical"/>
</dbReference>
<dbReference type="PANTHER" id="PTHR11017:SF570">
    <property type="entry name" value="DISEASE RESISTANCE PROTEIN (TIR-NBS CLASS)-RELATED"/>
    <property type="match status" value="1"/>
</dbReference>
<dbReference type="PROSITE" id="PS50104">
    <property type="entry name" value="TIR"/>
    <property type="match status" value="1"/>
</dbReference>
<sequence>MAKKKTQHEGEAEASGVEPRSELVGGGGGGEGGGKSGSIIDNAQSYALATRVIANPLKIQEMEKPTGSDYEVFLSFRGPDTRLDIADYLYTSLIRAGIRAYRDNEELPIGEEIGPELVQAMKQSEISIPILSKGYAASPWCLMELVQMVECKENFGRKIMPIFYDIAPSEVRYQIGGYGEAITLHKNKKRFTNETIEKWKTALSKVADLRGWELKKRGKGEFTEEVVRTLLIELKKKNLAEPDYLVEMDDHVDKIMEKIGTQTIGTKFDHVDKIMEKMGTQPTGTKIVGIHGMGGVGKTTLATIIYNKLLADFDNCCFLSNIRETKIVILQNQLLSKVLRMEWSSINTINEGITAIRERLSSKKVLLVLDDVDQSTQLNTLVGTGEYWYGRGSMVIITTRNEEVLKDVDFKYELTEMDFDHSLLLFSKHAFRRDHPPTEYIYLSEIAVEICGNLPLALEIIGSFLAGNDRKFWVKTLEKLKTIPNTEVKSKLNISFEALEPQEKEIFLDVCCFFVGFDVRTVTYIWASRKLFPECSLEVLQRKSLMKIVEGNQLWVHEQLRDLGRDIVRERAHFKIEKQSRVWDHEESIDVLEIKEGRENVEAICLRFDHQFQDLIEKEEPISLSKLRFLQVDCVDLDESNGQHFPSTNLCQRNTIMLPNLIMLSWHNFPVYFKFMTICLKKLMILDLSRSEITDEWEGWNHLKMTKNLKVLNLTGCGNLHRTPDLSAHENLEQLILQGCTELVEVHRSIGRLKHLVLLNLKYCGKLRTLPDEMEEMEDLRELLLDGTSIIKIPEWNGMKKLETLSAVSCRLLSELPLGNFGSLVELDLSCSSIRELPYSIETMKNLRILRIFDSMLEKLPSALGKLERLEEFYACSYGCLSGENPSEIGRLSLEKIEKIHASSCRYLRGEIPSEIGKLSFLRILMLSGTRISNIPKLPESLTELVLTNNLQMRCPDLSNLINLRVLTLKLEHQSPSHPTPSLNWIGGLRKLESLGLYCDDLVTLPLDFNLLSKLRKLKLVADNLEWLPKLPQNLSYFHLDGRGLMEKSINLSYWEKLSELKLSYCEQLIEIQVLEPLKSLRSLNLLHLPSLVKLPDLTGLNLRSFLISYCPKLVEVRGQLESLESICLEYCQSLKQLPDPLSFKHIRVYIISSCWKVEEIQGLEASEKLIALYIENLPLLEKLPDLCQGLFRLSLKDCPRVVEIPGRLESLGMLEIEGCGSLHQFSGPLNLKKLRHVRIKECERLEETLEETLESDQYEHFKELRRATLELLEEE</sequence>
<protein>
    <recommendedName>
        <fullName evidence="6">TIR domain-containing protein</fullName>
    </recommendedName>
</protein>
<keyword evidence="2" id="KW-0677">Repeat</keyword>
<dbReference type="EMBL" id="KK198762">
    <property type="protein sequence ID" value="KCW51856.1"/>
    <property type="molecule type" value="Genomic_DNA"/>
</dbReference>
<dbReference type="PANTHER" id="PTHR11017">
    <property type="entry name" value="LEUCINE-RICH REPEAT-CONTAINING PROTEIN"/>
    <property type="match status" value="1"/>
</dbReference>
<proteinExistence type="predicted"/>
<feature type="domain" description="TIR" evidence="6">
    <location>
        <begin position="68"/>
        <end position="234"/>
    </location>
</feature>
<keyword evidence="1" id="KW-0433">Leucine-rich repeat</keyword>
<reference evidence="7" key="1">
    <citation type="submission" date="2013-07" db="EMBL/GenBank/DDBJ databases">
        <title>The genome of Eucalyptus grandis.</title>
        <authorList>
            <person name="Schmutz J."/>
            <person name="Hayes R."/>
            <person name="Myburg A."/>
            <person name="Tuskan G."/>
            <person name="Grattapaglia D."/>
            <person name="Rokhsar D.S."/>
        </authorList>
    </citation>
    <scope>NUCLEOTIDE SEQUENCE</scope>
    <source>
        <tissue evidence="7">Leaf extractions</tissue>
    </source>
</reference>
<dbReference type="PRINTS" id="PR00364">
    <property type="entry name" value="DISEASERSIST"/>
</dbReference>
<feature type="compositionally biased region" description="Gly residues" evidence="5">
    <location>
        <begin position="24"/>
        <end position="36"/>
    </location>
</feature>
<dbReference type="InterPro" id="IPR002182">
    <property type="entry name" value="NB-ARC"/>
</dbReference>
<dbReference type="Pfam" id="PF00931">
    <property type="entry name" value="NB-ARC"/>
    <property type="match status" value="1"/>
</dbReference>
<dbReference type="Pfam" id="PF23282">
    <property type="entry name" value="WHD_ROQ1"/>
    <property type="match status" value="1"/>
</dbReference>
<dbReference type="SUPFAM" id="SSF52200">
    <property type="entry name" value="Toll/Interleukin receptor TIR domain"/>
    <property type="match status" value="1"/>
</dbReference>
<dbReference type="SUPFAM" id="SSF52540">
    <property type="entry name" value="P-loop containing nucleoside triphosphate hydrolases"/>
    <property type="match status" value="1"/>
</dbReference>
<evidence type="ECO:0000256" key="1">
    <source>
        <dbReference type="ARBA" id="ARBA00022614"/>
    </source>
</evidence>
<name>A0A059ADY4_EUCGR</name>
<dbReference type="OMA" id="WLHGCEK"/>
<dbReference type="Gramene" id="KCW51856">
    <property type="protein sequence ID" value="KCW51856"/>
    <property type="gene ID" value="EUGRSUZ_J01308"/>
</dbReference>
<keyword evidence="4" id="KW-0520">NAD</keyword>
<dbReference type="SMART" id="SM00255">
    <property type="entry name" value="TIR"/>
    <property type="match status" value="1"/>
</dbReference>
<evidence type="ECO:0000256" key="3">
    <source>
        <dbReference type="ARBA" id="ARBA00022821"/>
    </source>
</evidence>
<dbReference type="InterPro" id="IPR035897">
    <property type="entry name" value="Toll_tir_struct_dom_sf"/>
</dbReference>
<organism evidence="7">
    <name type="scientific">Eucalyptus grandis</name>
    <name type="common">Flooded gum</name>
    <dbReference type="NCBI Taxonomy" id="71139"/>
    <lineage>
        <taxon>Eukaryota</taxon>
        <taxon>Viridiplantae</taxon>
        <taxon>Streptophyta</taxon>
        <taxon>Embryophyta</taxon>
        <taxon>Tracheophyta</taxon>
        <taxon>Spermatophyta</taxon>
        <taxon>Magnoliopsida</taxon>
        <taxon>eudicotyledons</taxon>
        <taxon>Gunneridae</taxon>
        <taxon>Pentapetalae</taxon>
        <taxon>rosids</taxon>
        <taxon>malvids</taxon>
        <taxon>Myrtales</taxon>
        <taxon>Myrtaceae</taxon>
        <taxon>Myrtoideae</taxon>
        <taxon>Eucalypteae</taxon>
        <taxon>Eucalyptus</taxon>
    </lineage>
</organism>
<dbReference type="Pfam" id="PF01582">
    <property type="entry name" value="TIR"/>
    <property type="match status" value="1"/>
</dbReference>
<dbReference type="Gene3D" id="3.40.50.300">
    <property type="entry name" value="P-loop containing nucleotide triphosphate hydrolases"/>
    <property type="match status" value="1"/>
</dbReference>
<evidence type="ECO:0000256" key="4">
    <source>
        <dbReference type="ARBA" id="ARBA00023027"/>
    </source>
</evidence>
<dbReference type="InterPro" id="IPR036390">
    <property type="entry name" value="WH_DNA-bd_sf"/>
</dbReference>
<dbReference type="SMART" id="SM00382">
    <property type="entry name" value="AAA"/>
    <property type="match status" value="1"/>
</dbReference>
<dbReference type="Gene3D" id="3.80.10.10">
    <property type="entry name" value="Ribonuclease Inhibitor"/>
    <property type="match status" value="3"/>
</dbReference>
<evidence type="ECO:0000256" key="5">
    <source>
        <dbReference type="SAM" id="MobiDB-lite"/>
    </source>
</evidence>
<evidence type="ECO:0000259" key="6">
    <source>
        <dbReference type="PROSITE" id="PS50104"/>
    </source>
</evidence>
<dbReference type="InterPro" id="IPR044974">
    <property type="entry name" value="Disease_R_plants"/>
</dbReference>
<dbReference type="InterPro" id="IPR027417">
    <property type="entry name" value="P-loop_NTPase"/>
</dbReference>
<evidence type="ECO:0000256" key="2">
    <source>
        <dbReference type="ARBA" id="ARBA00022737"/>
    </source>
</evidence>
<dbReference type="FunFam" id="3.40.50.10140:FF:000007">
    <property type="entry name" value="Disease resistance protein (TIR-NBS-LRR class)"/>
    <property type="match status" value="1"/>
</dbReference>
<dbReference type="SUPFAM" id="SSF46785">
    <property type="entry name" value="Winged helix' DNA-binding domain"/>
    <property type="match status" value="1"/>
</dbReference>
<dbReference type="AlphaFoldDB" id="A0A059ADY4"/>
<feature type="region of interest" description="Disordered" evidence="5">
    <location>
        <begin position="1"/>
        <end position="36"/>
    </location>
</feature>
<dbReference type="GO" id="GO:0006952">
    <property type="term" value="P:defense response"/>
    <property type="evidence" value="ECO:0007669"/>
    <property type="project" value="UniProtKB-KW"/>
</dbReference>
<accession>A0A059ADY4</accession>
<dbReference type="InterPro" id="IPR003593">
    <property type="entry name" value="AAA+_ATPase"/>
</dbReference>
<dbReference type="GO" id="GO:0043531">
    <property type="term" value="F:ADP binding"/>
    <property type="evidence" value="ECO:0007669"/>
    <property type="project" value="InterPro"/>
</dbReference>
<dbReference type="Gene3D" id="1.10.8.430">
    <property type="entry name" value="Helical domain of apoptotic protease-activating factors"/>
    <property type="match status" value="1"/>
</dbReference>
<evidence type="ECO:0000313" key="7">
    <source>
        <dbReference type="EMBL" id="KCW51856.1"/>
    </source>
</evidence>
<keyword evidence="3" id="KW-0611">Plant defense</keyword>